<name>A0A0W8IE15_9MICC</name>
<evidence type="ECO:0000313" key="2">
    <source>
        <dbReference type="EMBL" id="KUG58205.1"/>
    </source>
</evidence>
<keyword evidence="3" id="KW-1185">Reference proteome</keyword>
<evidence type="ECO:0008006" key="4">
    <source>
        <dbReference type="Google" id="ProtNLM"/>
    </source>
</evidence>
<reference evidence="3" key="1">
    <citation type="submission" date="2015-12" db="EMBL/GenBank/DDBJ databases">
        <authorList>
            <person name="Nair G.R."/>
            <person name="Kaur G."/>
            <person name="Mayilraj S."/>
        </authorList>
    </citation>
    <scope>NUCLEOTIDE SEQUENCE [LARGE SCALE GENOMIC DNA]</scope>
    <source>
        <strain evidence="3">CD08_7</strain>
    </source>
</reference>
<evidence type="ECO:0000256" key="1">
    <source>
        <dbReference type="SAM" id="MobiDB-lite"/>
    </source>
</evidence>
<organism evidence="2 3">
    <name type="scientific">Nesterenkonia jeotgali</name>
    <dbReference type="NCBI Taxonomy" id="317018"/>
    <lineage>
        <taxon>Bacteria</taxon>
        <taxon>Bacillati</taxon>
        <taxon>Actinomycetota</taxon>
        <taxon>Actinomycetes</taxon>
        <taxon>Micrococcales</taxon>
        <taxon>Micrococcaceae</taxon>
        <taxon>Nesterenkonia</taxon>
    </lineage>
</organism>
<dbReference type="Proteomes" id="UP000054023">
    <property type="component" value="Unassembled WGS sequence"/>
</dbReference>
<dbReference type="STRING" id="317018.AVL63_06995"/>
<feature type="region of interest" description="Disordered" evidence="1">
    <location>
        <begin position="145"/>
        <end position="179"/>
    </location>
</feature>
<gene>
    <name evidence="2" type="ORF">AVL63_06995</name>
</gene>
<accession>A0A0W8IE15</accession>
<dbReference type="EMBL" id="LQBM01000004">
    <property type="protein sequence ID" value="KUG58205.1"/>
    <property type="molecule type" value="Genomic_DNA"/>
</dbReference>
<feature type="compositionally biased region" description="Low complexity" evidence="1">
    <location>
        <begin position="160"/>
        <end position="172"/>
    </location>
</feature>
<dbReference type="AlphaFoldDB" id="A0A0W8IE15"/>
<dbReference type="RefSeq" id="WP_058889436.1">
    <property type="nucleotide sequence ID" value="NZ_LQBM01000004.1"/>
</dbReference>
<comment type="caution">
    <text evidence="2">The sequence shown here is derived from an EMBL/GenBank/DDBJ whole genome shotgun (WGS) entry which is preliminary data.</text>
</comment>
<evidence type="ECO:0000313" key="3">
    <source>
        <dbReference type="Proteomes" id="UP000054023"/>
    </source>
</evidence>
<protein>
    <recommendedName>
        <fullName evidence="4">Transcriptional regulator, AbiEi antitoxin, Type IV TA system</fullName>
    </recommendedName>
</protein>
<sequence length="383" mass="41999">MEPHRAEITLVRAELDARGLHTGTSLSRKVSQGSQLRIRRGVYVESQSWSAALPSHRYNASMAAVALAGSAGVFCRESALILHGLPLLKLPSEVHLRTLHRSQVGVHRTPGRLSYPTRLHEPPLPRGVTRAQLRAALAAGSAGALASENPGVSDPGVLGPGAPDAAASPGEPLTDGSPAGFARQILTPDCLRSFTADPAGLIVSVEPLPLALLDTVPRMPFDQAVVVLDAALARVAEAGVSVDEALRCWWPYLRGSRLQKNWTRAVVFADPRSASVGESLSRVRISELGFQAPELQNCLWVEGRRYWVDFEWDGIVGEFDGRHKYLRSQELFGISAEEALYREKRREDAIRSTGRRVVRWSWDDLHHPHALRDRLTRFGVPRA</sequence>
<proteinExistence type="predicted"/>